<gene>
    <name evidence="2" type="ORF">LZG35_11465</name>
</gene>
<evidence type="ECO:0000256" key="1">
    <source>
        <dbReference type="SAM" id="Phobius"/>
    </source>
</evidence>
<sequence length="246" mass="27862">MTGRVGGAAALAAWWLYTLNAMVLALGVSWGFYSLCDYGYSFWYPTLDIEEHIQEYGPQNRYRRDFERLEAEQYQALFHQIRNAVHNNGEGLEDIHYPNRLEQPVPLLREAEILHLRDVAHLIRMGTVITLIAACLWWPLALWVRCQHRPPAGSRLIALAAPLLGLAGWLLVAGPEAVFYQFHIWLFPPEHEWFFYWQDSLMSTLMKAPVLFGGIALVLSVGVAILTPVIYFTGLRLAGRGSPASA</sequence>
<dbReference type="InterPro" id="IPR010178">
    <property type="entry name" value="Lit"/>
</dbReference>
<reference evidence="2" key="1">
    <citation type="submission" date="2022-01" db="EMBL/GenBank/DDBJ databases">
        <authorList>
            <person name="Karlyshev A.V."/>
            <person name="Jaspars M."/>
        </authorList>
    </citation>
    <scope>NUCLEOTIDE SEQUENCE</scope>
    <source>
        <strain evidence="2">AGSA3-2</strain>
    </source>
</reference>
<feature type="transmembrane region" description="Helical" evidence="1">
    <location>
        <begin position="12"/>
        <end position="33"/>
    </location>
</feature>
<proteinExistence type="predicted"/>
<feature type="transmembrane region" description="Helical" evidence="1">
    <location>
        <begin position="156"/>
        <end position="180"/>
    </location>
</feature>
<dbReference type="Proteomes" id="UP001107961">
    <property type="component" value="Unassembled WGS sequence"/>
</dbReference>
<keyword evidence="1" id="KW-1133">Transmembrane helix</keyword>
<evidence type="ECO:0000313" key="3">
    <source>
        <dbReference type="Proteomes" id="UP001107961"/>
    </source>
</evidence>
<protein>
    <submittedName>
        <fullName evidence="2">DUF1461 domain-containing protein</fullName>
    </submittedName>
</protein>
<feature type="transmembrane region" description="Helical" evidence="1">
    <location>
        <begin position="210"/>
        <end position="232"/>
    </location>
</feature>
<dbReference type="AlphaFoldDB" id="A0A9Q3W6M9"/>
<dbReference type="Pfam" id="PF07314">
    <property type="entry name" value="Lit"/>
    <property type="match status" value="1"/>
</dbReference>
<accession>A0A9Q3W6M9</accession>
<name>A0A9Q3W6M9_9GAMM</name>
<feature type="transmembrane region" description="Helical" evidence="1">
    <location>
        <begin position="122"/>
        <end position="144"/>
    </location>
</feature>
<keyword evidence="3" id="KW-1185">Reference proteome</keyword>
<dbReference type="RefSeq" id="WP_233925865.1">
    <property type="nucleotide sequence ID" value="NZ_JAJVKT010000012.1"/>
</dbReference>
<evidence type="ECO:0000313" key="2">
    <source>
        <dbReference type="EMBL" id="MCE7509257.1"/>
    </source>
</evidence>
<organism evidence="2 3">
    <name type="scientific">Alloalcanivorax xenomutans</name>
    <dbReference type="NCBI Taxonomy" id="1094342"/>
    <lineage>
        <taxon>Bacteria</taxon>
        <taxon>Pseudomonadati</taxon>
        <taxon>Pseudomonadota</taxon>
        <taxon>Gammaproteobacteria</taxon>
        <taxon>Oceanospirillales</taxon>
        <taxon>Alcanivoracaceae</taxon>
        <taxon>Alloalcanivorax</taxon>
    </lineage>
</organism>
<comment type="caution">
    <text evidence="2">The sequence shown here is derived from an EMBL/GenBank/DDBJ whole genome shotgun (WGS) entry which is preliminary data.</text>
</comment>
<keyword evidence="1" id="KW-0472">Membrane</keyword>
<keyword evidence="1" id="KW-0812">Transmembrane</keyword>
<dbReference type="EMBL" id="JAJVKT010000012">
    <property type="protein sequence ID" value="MCE7509257.1"/>
    <property type="molecule type" value="Genomic_DNA"/>
</dbReference>